<dbReference type="RefSeq" id="WP_006215230.1">
    <property type="nucleotide sequence ID" value="NZ_ANHZ02000018.1"/>
</dbReference>
<evidence type="ECO:0000256" key="2">
    <source>
        <dbReference type="SAM" id="Phobius"/>
    </source>
</evidence>
<feature type="region of interest" description="Disordered" evidence="1">
    <location>
        <begin position="84"/>
        <end position="129"/>
    </location>
</feature>
<keyword evidence="2" id="KW-0812">Transmembrane</keyword>
<keyword evidence="4" id="KW-1185">Reference proteome</keyword>
<evidence type="ECO:0000313" key="3">
    <source>
        <dbReference type="EMBL" id="EME36036.1"/>
    </source>
</evidence>
<keyword evidence="2" id="KW-1133">Transmembrane helix</keyword>
<sequence>MTSLSRQQRARRRRIAGLLALVGIVLLLVSTYAVPMGIIYWARATSEEAPVPLTDGALLTIIAGPVSLVLGGILSIAAFQITRSHREPRTEEDRELDEQWGDDAMIDFDPTEFNSGHRSARQRERDRWS</sequence>
<reference evidence="3 4" key="1">
    <citation type="journal article" date="2014" name="Genome Announc.">
        <title>Draft Genome Sequence of Kocuria palustris PEL.</title>
        <authorList>
            <person name="Sharma G."/>
            <person name="Khatri I."/>
            <person name="Subramanian S."/>
        </authorList>
    </citation>
    <scope>NUCLEOTIDE SEQUENCE [LARGE SCALE GENOMIC DNA]</scope>
    <source>
        <strain evidence="3 4">PEL</strain>
    </source>
</reference>
<evidence type="ECO:0000256" key="1">
    <source>
        <dbReference type="SAM" id="MobiDB-lite"/>
    </source>
</evidence>
<dbReference type="AlphaFoldDB" id="M2XAB5"/>
<comment type="caution">
    <text evidence="3">The sequence shown here is derived from an EMBL/GenBank/DDBJ whole genome shotgun (WGS) entry which is preliminary data.</text>
</comment>
<organism evidence="3 4">
    <name type="scientific">Kocuria palustris PEL</name>
    <dbReference type="NCBI Taxonomy" id="1236550"/>
    <lineage>
        <taxon>Bacteria</taxon>
        <taxon>Bacillati</taxon>
        <taxon>Actinomycetota</taxon>
        <taxon>Actinomycetes</taxon>
        <taxon>Micrococcales</taxon>
        <taxon>Micrococcaceae</taxon>
        <taxon>Kocuria</taxon>
    </lineage>
</organism>
<protein>
    <submittedName>
        <fullName evidence="3">Uncharacterized protein</fullName>
    </submittedName>
</protein>
<proteinExistence type="predicted"/>
<accession>M2XAB5</accession>
<gene>
    <name evidence="3" type="ORF">C884_00804</name>
</gene>
<dbReference type="Proteomes" id="UP000009877">
    <property type="component" value="Unassembled WGS sequence"/>
</dbReference>
<name>M2XAB5_9MICC</name>
<dbReference type="STRING" id="71999.KPaMU14_04110"/>
<dbReference type="EMBL" id="ANHZ02000018">
    <property type="protein sequence ID" value="EME36036.1"/>
    <property type="molecule type" value="Genomic_DNA"/>
</dbReference>
<feature type="compositionally biased region" description="Acidic residues" evidence="1">
    <location>
        <begin position="93"/>
        <end position="110"/>
    </location>
</feature>
<keyword evidence="2" id="KW-0472">Membrane</keyword>
<feature type="transmembrane region" description="Helical" evidence="2">
    <location>
        <begin position="57"/>
        <end position="79"/>
    </location>
</feature>
<evidence type="ECO:0000313" key="4">
    <source>
        <dbReference type="Proteomes" id="UP000009877"/>
    </source>
</evidence>